<dbReference type="PRINTS" id="PR01607">
    <property type="entry name" value="APYRASEFAMLY"/>
</dbReference>
<dbReference type="SUPFAM" id="SSF56300">
    <property type="entry name" value="Metallo-dependent phosphatases"/>
    <property type="match status" value="1"/>
</dbReference>
<keyword evidence="3" id="KW-0472">Membrane</keyword>
<feature type="domain" description="Calcineurin-like phosphoesterase" evidence="4">
    <location>
        <begin position="118"/>
        <end position="347"/>
    </location>
</feature>
<keyword evidence="1" id="KW-0732">Signal</keyword>
<feature type="domain" description="5'-Nucleotidase C-terminal" evidence="5">
    <location>
        <begin position="430"/>
        <end position="575"/>
    </location>
</feature>
<comment type="caution">
    <text evidence="6">The sequence shown here is derived from an EMBL/GenBank/DDBJ whole genome shotgun (WGS) entry which is preliminary data.</text>
</comment>
<evidence type="ECO:0000259" key="4">
    <source>
        <dbReference type="Pfam" id="PF00149"/>
    </source>
</evidence>
<dbReference type="GO" id="GO:0009166">
    <property type="term" value="P:nucleotide catabolic process"/>
    <property type="evidence" value="ECO:0007669"/>
    <property type="project" value="InterPro"/>
</dbReference>
<keyword evidence="2" id="KW-0547">Nucleotide-binding</keyword>
<feature type="transmembrane region" description="Helical" evidence="3">
    <location>
        <begin position="78"/>
        <end position="99"/>
    </location>
</feature>
<accession>A0A4Z0MB26</accession>
<dbReference type="InterPro" id="IPR029052">
    <property type="entry name" value="Metallo-depent_PP-like"/>
</dbReference>
<gene>
    <name evidence="6" type="ORF">EU557_24615</name>
</gene>
<organism evidence="6 7">
    <name type="scientific">Hymenobacter wooponensis</name>
    <dbReference type="NCBI Taxonomy" id="1525360"/>
    <lineage>
        <taxon>Bacteria</taxon>
        <taxon>Pseudomonadati</taxon>
        <taxon>Bacteroidota</taxon>
        <taxon>Cytophagia</taxon>
        <taxon>Cytophagales</taxon>
        <taxon>Hymenobacteraceae</taxon>
        <taxon>Hymenobacter</taxon>
    </lineage>
</organism>
<dbReference type="Pfam" id="PF02872">
    <property type="entry name" value="5_nucleotid_C"/>
    <property type="match status" value="1"/>
</dbReference>
<dbReference type="OrthoDB" id="9775118at2"/>
<dbReference type="GO" id="GO:0000166">
    <property type="term" value="F:nucleotide binding"/>
    <property type="evidence" value="ECO:0007669"/>
    <property type="project" value="UniProtKB-KW"/>
</dbReference>
<evidence type="ECO:0000256" key="2">
    <source>
        <dbReference type="RuleBase" id="RU362119"/>
    </source>
</evidence>
<evidence type="ECO:0000313" key="6">
    <source>
        <dbReference type="EMBL" id="TGD76963.1"/>
    </source>
</evidence>
<keyword evidence="3" id="KW-1133">Transmembrane helix</keyword>
<dbReference type="PANTHER" id="PTHR11575:SF24">
    <property type="entry name" value="5'-NUCLEOTIDASE"/>
    <property type="match status" value="1"/>
</dbReference>
<dbReference type="InterPro" id="IPR006179">
    <property type="entry name" value="5_nucleotidase/apyrase"/>
</dbReference>
<comment type="similarity">
    <text evidence="2">Belongs to the 5'-nucleotidase family.</text>
</comment>
<keyword evidence="2" id="KW-0378">Hydrolase</keyword>
<sequence>MAMRVGWAVVLRMNATFSIFSVVRFKSAGAVAVVVFIRCYKCMFICSCIQVCFVYWFQKNSFRMSVFSHNRPGASFSRLLGAWRGVALGSLVLATAWGLSSCQGSTSRPPVQSASGSFTILHTNDIHGRHRPFAVSPGNATAQTGDAGRSPSSFERAGQVGGFAHLATAVQRVRQERGAGNVLLLDGGDTFSDDLLANLTKGAANIRLMNALGYQFMALGNHDFDYGTARTRELQELARFPMRGANVTEKATGQPFLGEPAKVFTVGGLRVGVLALAYHNTAQTGNPDNTQELTFGSGLEAARRYVPGLRARADVVVILSHQGTKVDELLAREVPGIDLIVGAHSHDRIAPPRHIGNVWVVQALSDAAVLGQLTVQVQEGKVTSVEGIAPTLWTTEYPAESKIAQLVDSLRAPHKAQLEAVLATATGRIGRQYKSASPFDQLAGELLREATGAELAFLPGVGYGVSLEPGPITREMLYTLLPHPSKVVTLELTGAQVLELLEQTATNQNPGNDLARVGGLLQSSGLDWAADLNQPTGQRVRGVQVNGQPLNPQRRYPVVTHNGMLSGIHRYTTFAKGQNIQKLDKGVTEVVEAGLRKRGTVAPPTLARVQVVVAK</sequence>
<name>A0A4Z0MB26_9BACT</name>
<evidence type="ECO:0000259" key="5">
    <source>
        <dbReference type="Pfam" id="PF02872"/>
    </source>
</evidence>
<dbReference type="CDD" id="cd00845">
    <property type="entry name" value="MPP_UshA_N_like"/>
    <property type="match status" value="1"/>
</dbReference>
<dbReference type="Gene3D" id="3.90.780.10">
    <property type="entry name" value="5'-Nucleotidase, C-terminal domain"/>
    <property type="match status" value="1"/>
</dbReference>
<dbReference type="Pfam" id="PF00149">
    <property type="entry name" value="Metallophos"/>
    <property type="match status" value="1"/>
</dbReference>
<dbReference type="InterPro" id="IPR008334">
    <property type="entry name" value="5'-Nucleotdase_C"/>
</dbReference>
<dbReference type="AlphaFoldDB" id="A0A4Z0MB26"/>
<proteinExistence type="inferred from homology"/>
<dbReference type="EMBL" id="SRKZ01000011">
    <property type="protein sequence ID" value="TGD76963.1"/>
    <property type="molecule type" value="Genomic_DNA"/>
</dbReference>
<evidence type="ECO:0000313" key="7">
    <source>
        <dbReference type="Proteomes" id="UP000298284"/>
    </source>
</evidence>
<dbReference type="GO" id="GO:0016787">
    <property type="term" value="F:hydrolase activity"/>
    <property type="evidence" value="ECO:0007669"/>
    <property type="project" value="UniProtKB-KW"/>
</dbReference>
<dbReference type="PANTHER" id="PTHR11575">
    <property type="entry name" value="5'-NUCLEOTIDASE-RELATED"/>
    <property type="match status" value="1"/>
</dbReference>
<evidence type="ECO:0000256" key="3">
    <source>
        <dbReference type="SAM" id="Phobius"/>
    </source>
</evidence>
<reference evidence="6 7" key="1">
    <citation type="submission" date="2019-04" db="EMBL/GenBank/DDBJ databases">
        <authorList>
            <person name="Feng G."/>
            <person name="Zhang J."/>
            <person name="Zhu H."/>
        </authorList>
    </citation>
    <scope>NUCLEOTIDE SEQUENCE [LARGE SCALE GENOMIC DNA]</scope>
    <source>
        <strain evidence="6 7">JCM 19491</strain>
    </source>
</reference>
<protein>
    <submittedName>
        <fullName evidence="6">Multifunctional 2',3'-cyclic-nucleotide 2'-phosphodiesterase/5'-nucleotidase/3'-nucleotidase</fullName>
    </submittedName>
</protein>
<evidence type="ECO:0000256" key="1">
    <source>
        <dbReference type="ARBA" id="ARBA00022729"/>
    </source>
</evidence>
<dbReference type="InterPro" id="IPR004843">
    <property type="entry name" value="Calcineurin-like_PHP"/>
</dbReference>
<dbReference type="Gene3D" id="3.60.21.10">
    <property type="match status" value="1"/>
</dbReference>
<dbReference type="SUPFAM" id="SSF55816">
    <property type="entry name" value="5'-nucleotidase (syn. UDP-sugar hydrolase), C-terminal domain"/>
    <property type="match status" value="1"/>
</dbReference>
<keyword evidence="3" id="KW-0812">Transmembrane</keyword>
<dbReference type="GO" id="GO:0030288">
    <property type="term" value="C:outer membrane-bounded periplasmic space"/>
    <property type="evidence" value="ECO:0007669"/>
    <property type="project" value="TreeGrafter"/>
</dbReference>
<dbReference type="InterPro" id="IPR036907">
    <property type="entry name" value="5'-Nucleotdase_C_sf"/>
</dbReference>
<dbReference type="Proteomes" id="UP000298284">
    <property type="component" value="Unassembled WGS sequence"/>
</dbReference>
<keyword evidence="7" id="KW-1185">Reference proteome</keyword>